<dbReference type="EMBL" id="CAEZTS010000016">
    <property type="protein sequence ID" value="CAB4569911.1"/>
    <property type="molecule type" value="Genomic_DNA"/>
</dbReference>
<proteinExistence type="predicted"/>
<organism evidence="2">
    <name type="scientific">freshwater metagenome</name>
    <dbReference type="NCBI Taxonomy" id="449393"/>
    <lineage>
        <taxon>unclassified sequences</taxon>
        <taxon>metagenomes</taxon>
        <taxon>ecological metagenomes</taxon>
    </lineage>
</organism>
<evidence type="ECO:0000313" key="2">
    <source>
        <dbReference type="EMBL" id="CAB4569911.1"/>
    </source>
</evidence>
<accession>A0A6J6E0K1</accession>
<protein>
    <submittedName>
        <fullName evidence="2">Unannotated protein</fullName>
    </submittedName>
</protein>
<dbReference type="Pfam" id="PF11307">
    <property type="entry name" value="DUF3109"/>
    <property type="match status" value="1"/>
</dbReference>
<dbReference type="AlphaFoldDB" id="A0A6J6E0K1"/>
<feature type="region of interest" description="Disordered" evidence="1">
    <location>
        <begin position="1"/>
        <end position="27"/>
    </location>
</feature>
<sequence>MTDTLPLPHDAARNSNAAPKPRQVDGLSGRHEDLHEMIAFEDPNEQRTWMIDATFMRSSWKCIFGEGCQGVYDHPTPELNQGCCSHGAHFVDEADVANVVKHVVRLTDEQWQMKPKAAKKGFLKKHKNGDTTTRRVDGACIFLNRPGFEGGAGCAFHIAAMEAGERPLDWKPNVCWQLPIRLEHHTDTSGWVTTFVREWKRRDWGNDGDDLHWWCTDTPDAFVGKEPVYKYLKDEMIETVGRTVYDLMVEVLERPTAVPLPHPVMVKRKKKN</sequence>
<gene>
    <name evidence="2" type="ORF">UFOPK1722_00306</name>
</gene>
<reference evidence="2" key="1">
    <citation type="submission" date="2020-05" db="EMBL/GenBank/DDBJ databases">
        <authorList>
            <person name="Chiriac C."/>
            <person name="Salcher M."/>
            <person name="Ghai R."/>
            <person name="Kavagutti S V."/>
        </authorList>
    </citation>
    <scope>NUCLEOTIDE SEQUENCE</scope>
</reference>
<evidence type="ECO:0000256" key="1">
    <source>
        <dbReference type="SAM" id="MobiDB-lite"/>
    </source>
</evidence>
<dbReference type="InterPro" id="IPR021458">
    <property type="entry name" value="Rv0495c"/>
</dbReference>
<name>A0A6J6E0K1_9ZZZZ</name>